<dbReference type="EMBL" id="QGKM01000110">
    <property type="protein sequence ID" value="PWQ92197.1"/>
    <property type="molecule type" value="Genomic_DNA"/>
</dbReference>
<dbReference type="Pfam" id="PF08713">
    <property type="entry name" value="DNA_alkylation"/>
    <property type="match status" value="1"/>
</dbReference>
<dbReference type="Proteomes" id="UP000245539">
    <property type="component" value="Unassembled WGS sequence"/>
</dbReference>
<gene>
    <name evidence="1" type="ORF">DKW60_22290</name>
</gene>
<dbReference type="InterPro" id="IPR014825">
    <property type="entry name" value="DNA_alkylation"/>
</dbReference>
<sequence length="223" mass="25744">MWRGEAMTLSAQAKQIVSDFAAENPNMGDIKKRAKALKTNHELAKELWSTGEFQPRLLAVLIFDKKLLTPEFIDQLAAEMMDHDEGERAHIADWFLANQLTKTKPLTALLETWQNNKSPVLQRLFWYYQARLRWMGKAQPTNSDALMEAIEKNLASADPFVQWTMNFCAGQIGIHEPEYRDRIVKLGEELGLYKEERVSKNCTPSYLPEFIRIEVAKREKADN</sequence>
<accession>A0A317C1G8</accession>
<dbReference type="Gene3D" id="1.25.10.90">
    <property type="match status" value="1"/>
</dbReference>
<organism evidence="1 2">
    <name type="scientific">Leucothrix pacifica</name>
    <dbReference type="NCBI Taxonomy" id="1247513"/>
    <lineage>
        <taxon>Bacteria</taxon>
        <taxon>Pseudomonadati</taxon>
        <taxon>Pseudomonadota</taxon>
        <taxon>Gammaproteobacteria</taxon>
        <taxon>Thiotrichales</taxon>
        <taxon>Thiotrichaceae</taxon>
        <taxon>Leucothrix</taxon>
    </lineage>
</organism>
<name>A0A317C1G8_9GAMM</name>
<evidence type="ECO:0000313" key="2">
    <source>
        <dbReference type="Proteomes" id="UP000245539"/>
    </source>
</evidence>
<evidence type="ECO:0000313" key="1">
    <source>
        <dbReference type="EMBL" id="PWQ92197.1"/>
    </source>
</evidence>
<protein>
    <recommendedName>
        <fullName evidence="3">DNA alkylation repair protein</fullName>
    </recommendedName>
</protein>
<dbReference type="SUPFAM" id="SSF48371">
    <property type="entry name" value="ARM repeat"/>
    <property type="match status" value="1"/>
</dbReference>
<dbReference type="AlphaFoldDB" id="A0A317C1G8"/>
<dbReference type="InterPro" id="IPR016024">
    <property type="entry name" value="ARM-type_fold"/>
</dbReference>
<comment type="caution">
    <text evidence="1">The sequence shown here is derived from an EMBL/GenBank/DDBJ whole genome shotgun (WGS) entry which is preliminary data.</text>
</comment>
<reference evidence="1 2" key="1">
    <citation type="submission" date="2018-05" db="EMBL/GenBank/DDBJ databases">
        <title>Leucothrix arctica sp. nov., isolated from Arctic seawater.</title>
        <authorList>
            <person name="Choi A."/>
            <person name="Baek K."/>
        </authorList>
    </citation>
    <scope>NUCLEOTIDE SEQUENCE [LARGE SCALE GENOMIC DNA]</scope>
    <source>
        <strain evidence="1 2">JCM 18388</strain>
    </source>
</reference>
<dbReference type="OrthoDB" id="7345147at2"/>
<dbReference type="PANTHER" id="PTHR41291:SF1">
    <property type="entry name" value="DNA ALKYLATION REPAIR PROTEIN"/>
    <property type="match status" value="1"/>
</dbReference>
<proteinExistence type="predicted"/>
<dbReference type="PANTHER" id="PTHR41291">
    <property type="entry name" value="DNA ALKYLATION REPAIR PROTEIN"/>
    <property type="match status" value="1"/>
</dbReference>
<keyword evidence="2" id="KW-1185">Reference proteome</keyword>
<evidence type="ECO:0008006" key="3">
    <source>
        <dbReference type="Google" id="ProtNLM"/>
    </source>
</evidence>